<reference evidence="3 4" key="1">
    <citation type="submission" date="2016-11" db="EMBL/GenBank/DDBJ databases">
        <authorList>
            <person name="Jaros S."/>
            <person name="Januszkiewicz K."/>
            <person name="Wedrychowicz H."/>
        </authorList>
    </citation>
    <scope>NUCLEOTIDE SEQUENCE [LARGE SCALE GENOMIC DNA]</scope>
    <source>
        <strain evidence="3 4">DSM 16917</strain>
    </source>
</reference>
<evidence type="ECO:0000313" key="4">
    <source>
        <dbReference type="Proteomes" id="UP000184268"/>
    </source>
</evidence>
<dbReference type="Proteomes" id="UP000184268">
    <property type="component" value="Unassembled WGS sequence"/>
</dbReference>
<feature type="chain" id="PRO_5012816196" description="DUF6701 domain-containing protein" evidence="1">
    <location>
        <begin position="23"/>
        <end position="1114"/>
    </location>
</feature>
<protein>
    <recommendedName>
        <fullName evidence="2">DUF6701 domain-containing protein</fullName>
    </recommendedName>
</protein>
<dbReference type="RefSeq" id="WP_143165762.1">
    <property type="nucleotide sequence ID" value="NZ_FQXG01000006.1"/>
</dbReference>
<organism evidence="3 4">
    <name type="scientific">Ferrimonas marina</name>
    <dbReference type="NCBI Taxonomy" id="299255"/>
    <lineage>
        <taxon>Bacteria</taxon>
        <taxon>Pseudomonadati</taxon>
        <taxon>Pseudomonadota</taxon>
        <taxon>Gammaproteobacteria</taxon>
        <taxon>Alteromonadales</taxon>
        <taxon>Ferrimonadaceae</taxon>
        <taxon>Ferrimonas</taxon>
    </lineage>
</organism>
<dbReference type="InterPro" id="IPR046524">
    <property type="entry name" value="DUF6701"/>
</dbReference>
<feature type="signal peptide" evidence="1">
    <location>
        <begin position="1"/>
        <end position="22"/>
    </location>
</feature>
<accession>A0A1M5Y133</accession>
<sequence length="1114" mass="120716">MTRLMAVLLAGVFLALPSQAQAQPACADLFTDPYRGYQGSLDTPVGNAKLQIKNGNSRTLYANQSPYYYDEILIDDDSKLLIDGQPGQTVTIFANKITMGEAAKANEGGDSSALLLVIHEKGDIKEDAEIYGFVWFDDEAVLKEGAKIHGGLGGGGKLDVEEDFQYHFEEDKWKEGDFSLLCDGSETEPPPPLGHLEQCVERYPGPISGMTTGVKLKGDDEPAFVYGTHNFWLNMGGDVSWDKADHWVCDGKECSAEGPLALDAEMPAFIDTDSNTKLEVKSGEVVVLTAADGVEYKEITIKSGGSLTFAADQRYLITTLEMEKASHLVMPAGNYYVNDFTTKAGKDESEEAVIEVTGTITVVVEDKFELGEYGRFNTPTRGEAGPSELVEFWGFDHLHINAGSVFSGYLYSSTEDGHLRVKKDATLYGAATIYKELELEGNAVVDGSQRCQSRIPEPTVYRVQHRGQAVQCEGGMVTLQACADLGCTKLMTTPTTVALNPSQGWDVDDASAFTFTGEATIRLRSNNLSERIQLGTDLAQSCLVNGLPSTDCEMTFVESGLVLESLVPQGCSTETLQVRAIQSADDPQVCVGALTGSQPLTFQLSAVAPSSPVGSPSFTLAGSSLPFDQSMDLTLDFDDQGVATPEFRYDDVGLLQLTAQHVAEDGLELYGSASLVMAPSRFVLTSEDPAGVCAAGDSSCTAFRRAGEAFSLQVQAQCGGDVDGVGSSPANNFEHSGIKVQPELVAPSDGRNGVASVDTVPISLGSQGVGRVTMSISEVGVFKWALDGAVDYHGRAISQQRNDALGRFIPSYLEAVPNSPSLSAFCASWDEASQPYDFTYLEQPLGFAVYPELVLRGRNRAGTQTYNYVGEFWRVADQQPLFSYHEARVGAANAQAFEFKRYENERRLDWENGEVRFSSVDLHARFAAQLSLSLSADDVTDLDDVCVQANADGGCLGVDFTGIGGTELVSGRMMLGNVFGSESQTLDLPVYAQAYDGRYFVTHRADQCTTIDPDQLELANDEISPSPGQAMTDGRATVVLSGTGQALETEVEYLLGYPHWLQWFWMRQPDQDDVNRQCQLPSGEGMRCNPKSLATFGRFRGHDKVIYRREIPPL</sequence>
<keyword evidence="4" id="KW-1185">Reference proteome</keyword>
<evidence type="ECO:0000313" key="3">
    <source>
        <dbReference type="EMBL" id="SHI05649.1"/>
    </source>
</evidence>
<dbReference type="STRING" id="299255.SAMN02745129_3881"/>
<dbReference type="AlphaFoldDB" id="A0A1M5Y133"/>
<gene>
    <name evidence="3" type="ORF">SAMN02745129_3881</name>
</gene>
<dbReference type="EMBL" id="FQXG01000006">
    <property type="protein sequence ID" value="SHI05649.1"/>
    <property type="molecule type" value="Genomic_DNA"/>
</dbReference>
<dbReference type="OrthoDB" id="9790247at2"/>
<proteinExistence type="predicted"/>
<name>A0A1M5Y133_9GAMM</name>
<dbReference type="Pfam" id="PF20419">
    <property type="entry name" value="DUF6701"/>
    <property type="match status" value="1"/>
</dbReference>
<feature type="domain" description="DUF6701" evidence="2">
    <location>
        <begin position="541"/>
        <end position="1111"/>
    </location>
</feature>
<evidence type="ECO:0000256" key="1">
    <source>
        <dbReference type="SAM" id="SignalP"/>
    </source>
</evidence>
<keyword evidence="1" id="KW-0732">Signal</keyword>
<evidence type="ECO:0000259" key="2">
    <source>
        <dbReference type="Pfam" id="PF20419"/>
    </source>
</evidence>